<dbReference type="SMART" id="SM00342">
    <property type="entry name" value="HTH_ARAC"/>
    <property type="match status" value="1"/>
</dbReference>
<accession>A0A0F7FFN7</accession>
<dbReference type="SUPFAM" id="SSF51215">
    <property type="entry name" value="Regulatory protein AraC"/>
    <property type="match status" value="1"/>
</dbReference>
<name>A0A0F7FFN7_PAEDU</name>
<evidence type="ECO:0000259" key="4">
    <source>
        <dbReference type="PROSITE" id="PS01124"/>
    </source>
</evidence>
<dbReference type="InterPro" id="IPR018062">
    <property type="entry name" value="HTH_AraC-typ_CS"/>
</dbReference>
<proteinExistence type="predicted"/>
<dbReference type="PROSITE" id="PS01124">
    <property type="entry name" value="HTH_ARAC_FAMILY_2"/>
    <property type="match status" value="1"/>
</dbReference>
<dbReference type="Pfam" id="PF12833">
    <property type="entry name" value="HTH_18"/>
    <property type="match status" value="1"/>
</dbReference>
<evidence type="ECO:0000256" key="3">
    <source>
        <dbReference type="ARBA" id="ARBA00023163"/>
    </source>
</evidence>
<dbReference type="PRINTS" id="PR00032">
    <property type="entry name" value="HTHARAC"/>
</dbReference>
<dbReference type="AlphaFoldDB" id="A0A0F7FFN7"/>
<dbReference type="GO" id="GO:0003700">
    <property type="term" value="F:DNA-binding transcription factor activity"/>
    <property type="evidence" value="ECO:0007669"/>
    <property type="project" value="InterPro"/>
</dbReference>
<dbReference type="PANTHER" id="PTHR43280">
    <property type="entry name" value="ARAC-FAMILY TRANSCRIPTIONAL REGULATOR"/>
    <property type="match status" value="1"/>
</dbReference>
<dbReference type="InterPro" id="IPR020449">
    <property type="entry name" value="Tscrpt_reg_AraC-type_HTH"/>
</dbReference>
<dbReference type="Proteomes" id="UP000034189">
    <property type="component" value="Chromosome"/>
</dbReference>
<dbReference type="HOGENOM" id="CLU_000445_88_3_9"/>
<keyword evidence="2" id="KW-0238">DNA-binding</keyword>
<dbReference type="GO" id="GO:0043565">
    <property type="term" value="F:sequence-specific DNA binding"/>
    <property type="evidence" value="ECO:0007669"/>
    <property type="project" value="InterPro"/>
</dbReference>
<gene>
    <name evidence="5" type="ORF">VK70_20935</name>
</gene>
<dbReference type="InterPro" id="IPR009057">
    <property type="entry name" value="Homeodomain-like_sf"/>
</dbReference>
<dbReference type="InterPro" id="IPR037923">
    <property type="entry name" value="HTH-like"/>
</dbReference>
<keyword evidence="3" id="KW-0804">Transcription</keyword>
<reference evidence="5 6" key="2">
    <citation type="journal article" date="2016" name="Genome Announc.">
        <title>Genome Sequence of a Gram-Positive Diazotroph, Paenibacillus durus Type Strain ATCC 35681.</title>
        <authorList>
            <person name="Halim M.A."/>
            <person name="Rahman A.Y."/>
            <person name="Sim K.S."/>
            <person name="Yam H.C."/>
            <person name="Rahim A.A."/>
            <person name="Ghazali A.H."/>
            <person name="Najimudin N."/>
        </authorList>
    </citation>
    <scope>NUCLEOTIDE SEQUENCE [LARGE SCALE GENOMIC DNA]</scope>
    <source>
        <strain evidence="5 6">ATCC 35681</strain>
    </source>
</reference>
<feature type="domain" description="HTH araC/xylS-type" evidence="4">
    <location>
        <begin position="193"/>
        <end position="291"/>
    </location>
</feature>
<dbReference type="InterPro" id="IPR003313">
    <property type="entry name" value="AraC-bd"/>
</dbReference>
<sequence length="309" mass="35646">MVKIDLYDDNSECVSYNSPDLPLLSNKAKISYYPNYAATSHWHDDIEFIIMLSGYMSYNVNGEVNVLQEGDGVFINSRQLHFGYSADRSDCEFIYVLLHPILLCANQYMEQSLVTPIIANSTFPYKHLSSKITWEKEIIDSVIKIYETELGKNKSYPLTVQSLFYRIWALLFEHNPNTLKNEKRTHYKLSSLKEMVGYIQKHYSKKITLEDIANAGKVCKSSCCRIFQDYLHQTPIVYLTGYRLNKSMELLRITDMHISEIAYVTGFSGASYFTETFRKTLGYTPSEYRDNMKGSSSFSLRLLSSRPGP</sequence>
<dbReference type="EMBL" id="CP011114">
    <property type="protein sequence ID" value="AKG37899.1"/>
    <property type="molecule type" value="Genomic_DNA"/>
</dbReference>
<dbReference type="Pfam" id="PF02311">
    <property type="entry name" value="AraC_binding"/>
    <property type="match status" value="1"/>
</dbReference>
<dbReference type="Gene3D" id="1.10.10.60">
    <property type="entry name" value="Homeodomain-like"/>
    <property type="match status" value="2"/>
</dbReference>
<dbReference type="Gene3D" id="2.60.120.10">
    <property type="entry name" value="Jelly Rolls"/>
    <property type="match status" value="1"/>
</dbReference>
<dbReference type="InterPro" id="IPR018060">
    <property type="entry name" value="HTH_AraC"/>
</dbReference>
<dbReference type="SUPFAM" id="SSF46689">
    <property type="entry name" value="Homeodomain-like"/>
    <property type="match status" value="1"/>
</dbReference>
<evidence type="ECO:0000313" key="5">
    <source>
        <dbReference type="EMBL" id="AKG37899.1"/>
    </source>
</evidence>
<dbReference type="CDD" id="cd02209">
    <property type="entry name" value="cupin_XRE_C"/>
    <property type="match status" value="1"/>
</dbReference>
<evidence type="ECO:0000256" key="2">
    <source>
        <dbReference type="ARBA" id="ARBA00023125"/>
    </source>
</evidence>
<dbReference type="PROSITE" id="PS00041">
    <property type="entry name" value="HTH_ARAC_FAMILY_1"/>
    <property type="match status" value="1"/>
</dbReference>
<protein>
    <recommendedName>
        <fullName evidence="4">HTH araC/xylS-type domain-containing protein</fullName>
    </recommendedName>
</protein>
<evidence type="ECO:0000313" key="6">
    <source>
        <dbReference type="Proteomes" id="UP000034189"/>
    </source>
</evidence>
<reference evidence="5 6" key="1">
    <citation type="submission" date="2015-03" db="EMBL/GenBank/DDBJ databases">
        <authorList>
            <person name="Abdul Halim M."/>
        </authorList>
    </citation>
    <scope>NUCLEOTIDE SEQUENCE [LARGE SCALE GENOMIC DNA]</scope>
    <source>
        <strain evidence="5 6">ATCC 35681</strain>
    </source>
</reference>
<dbReference type="PANTHER" id="PTHR43280:SF28">
    <property type="entry name" value="HTH-TYPE TRANSCRIPTIONAL ACTIVATOR RHAS"/>
    <property type="match status" value="1"/>
</dbReference>
<keyword evidence="1" id="KW-0805">Transcription regulation</keyword>
<evidence type="ECO:0000256" key="1">
    <source>
        <dbReference type="ARBA" id="ARBA00023015"/>
    </source>
</evidence>
<organism evidence="5 6">
    <name type="scientific">Paenibacillus durus ATCC 35681</name>
    <dbReference type="NCBI Taxonomy" id="1333534"/>
    <lineage>
        <taxon>Bacteria</taxon>
        <taxon>Bacillati</taxon>
        <taxon>Bacillota</taxon>
        <taxon>Bacilli</taxon>
        <taxon>Bacillales</taxon>
        <taxon>Paenibacillaceae</taxon>
        <taxon>Paenibacillus</taxon>
    </lineage>
</organism>
<dbReference type="PATRIC" id="fig|1333534.5.peg.4598"/>
<dbReference type="InterPro" id="IPR014710">
    <property type="entry name" value="RmlC-like_jellyroll"/>
</dbReference>